<dbReference type="AlphaFoldDB" id="A0A7W9LYV5"/>
<evidence type="ECO:0000313" key="4">
    <source>
        <dbReference type="Proteomes" id="UP000552097"/>
    </source>
</evidence>
<feature type="compositionally biased region" description="Gly residues" evidence="2">
    <location>
        <begin position="295"/>
        <end position="305"/>
    </location>
</feature>
<keyword evidence="4" id="KW-1185">Reference proteome</keyword>
<feature type="coiled-coil region" evidence="1">
    <location>
        <begin position="214"/>
        <end position="241"/>
    </location>
</feature>
<evidence type="ECO:0000256" key="2">
    <source>
        <dbReference type="SAM" id="MobiDB-lite"/>
    </source>
</evidence>
<dbReference type="EMBL" id="JACHMO010000001">
    <property type="protein sequence ID" value="MBB5801042.1"/>
    <property type="molecule type" value="Genomic_DNA"/>
</dbReference>
<dbReference type="Proteomes" id="UP000552097">
    <property type="component" value="Unassembled WGS sequence"/>
</dbReference>
<evidence type="ECO:0000256" key="1">
    <source>
        <dbReference type="SAM" id="Coils"/>
    </source>
</evidence>
<dbReference type="RefSeq" id="WP_184916363.1">
    <property type="nucleotide sequence ID" value="NZ_JACHMO010000001.1"/>
</dbReference>
<reference evidence="3 4" key="1">
    <citation type="submission" date="2020-08" db="EMBL/GenBank/DDBJ databases">
        <title>Sequencing the genomes of 1000 actinobacteria strains.</title>
        <authorList>
            <person name="Klenk H.-P."/>
        </authorList>
    </citation>
    <scope>NUCLEOTIDE SEQUENCE [LARGE SCALE GENOMIC DNA]</scope>
    <source>
        <strain evidence="3 4">DSM 45486</strain>
    </source>
</reference>
<evidence type="ECO:0000313" key="3">
    <source>
        <dbReference type="EMBL" id="MBB5801042.1"/>
    </source>
</evidence>
<sequence>MGRLIPANSTWHDRVMIYAEYFAEITTTITWGQVTPLTQRVHDGFLPFTAGDDEAADLMRQSFEDASMQVGSHAPQSLSSAATDIADWHGTAADNFEAYLNNMHAAVLRQGEALEAVAIVMKAYQALLLAVRSDLLDLVGQADGGLAAAAEDDEMQGWKVGSAVVGVFSSTVGGAITKGGLVGAALGFLSGIGSVIIELGDGGENEGDVMQRLADGLEGLRRLYEEQLAALEQGLRNILDELLNKPHLPDVNPEPPTIATRANFDPREFNLGSDQGEEINKKVDTGPLVPDDGIGKTGAGVGKGR</sequence>
<proteinExistence type="predicted"/>
<accession>A0A7W9LYV5</accession>
<comment type="caution">
    <text evidence="3">The sequence shown here is derived from an EMBL/GenBank/DDBJ whole genome shotgun (WGS) entry which is preliminary data.</text>
</comment>
<organism evidence="3 4">
    <name type="scientific">Saccharothrix ecbatanensis</name>
    <dbReference type="NCBI Taxonomy" id="1105145"/>
    <lineage>
        <taxon>Bacteria</taxon>
        <taxon>Bacillati</taxon>
        <taxon>Actinomycetota</taxon>
        <taxon>Actinomycetes</taxon>
        <taxon>Pseudonocardiales</taxon>
        <taxon>Pseudonocardiaceae</taxon>
        <taxon>Saccharothrix</taxon>
    </lineage>
</organism>
<name>A0A7W9LYV5_9PSEU</name>
<feature type="region of interest" description="Disordered" evidence="2">
    <location>
        <begin position="266"/>
        <end position="305"/>
    </location>
</feature>
<keyword evidence="1" id="KW-0175">Coiled coil</keyword>
<protein>
    <submittedName>
        <fullName evidence="3">Uncharacterized protein</fullName>
    </submittedName>
</protein>
<gene>
    <name evidence="3" type="ORF">F4560_000810</name>
</gene>